<dbReference type="AlphaFoldDB" id="Q0V4Q7"/>
<reference evidence="2" key="1">
    <citation type="journal article" date="2007" name="Plant Cell">
        <title>Dothideomycete-plant interactions illuminated by genome sequencing and EST analysis of the wheat pathogen Stagonospora nodorum.</title>
        <authorList>
            <person name="Hane J.K."/>
            <person name="Lowe R.G."/>
            <person name="Solomon P.S."/>
            <person name="Tan K.C."/>
            <person name="Schoch C.L."/>
            <person name="Spatafora J.W."/>
            <person name="Crous P.W."/>
            <person name="Kodira C."/>
            <person name="Birren B.W."/>
            <person name="Galagan J.E."/>
            <person name="Torriani S.F."/>
            <person name="McDonald B.A."/>
            <person name="Oliver R.P."/>
        </authorList>
    </citation>
    <scope>NUCLEOTIDE SEQUENCE [LARGE SCALE GENOMIC DNA]</scope>
    <source>
        <strain evidence="2">SN15 / ATCC MYA-4574 / FGSC 10173</strain>
    </source>
</reference>
<evidence type="ECO:0000313" key="1">
    <source>
        <dbReference type="EMBL" id="EAT92502.2"/>
    </source>
</evidence>
<dbReference type="EMBL" id="CH445325">
    <property type="protein sequence ID" value="EAT92502.2"/>
    <property type="molecule type" value="Genomic_DNA"/>
</dbReference>
<accession>Q0V4Q7</accession>
<name>Q0V4Q7_PHANO</name>
<evidence type="ECO:0000313" key="2">
    <source>
        <dbReference type="Proteomes" id="UP000001055"/>
    </source>
</evidence>
<dbReference type="VEuPathDB" id="FungiDB:JI435_010070"/>
<dbReference type="InParanoid" id="Q0V4Q7"/>
<organism evidence="1 2">
    <name type="scientific">Phaeosphaeria nodorum (strain SN15 / ATCC MYA-4574 / FGSC 10173)</name>
    <name type="common">Glume blotch fungus</name>
    <name type="synonym">Parastagonospora nodorum</name>
    <dbReference type="NCBI Taxonomy" id="321614"/>
    <lineage>
        <taxon>Eukaryota</taxon>
        <taxon>Fungi</taxon>
        <taxon>Dikarya</taxon>
        <taxon>Ascomycota</taxon>
        <taxon>Pezizomycotina</taxon>
        <taxon>Dothideomycetes</taxon>
        <taxon>Pleosporomycetidae</taxon>
        <taxon>Pleosporales</taxon>
        <taxon>Pleosporineae</taxon>
        <taxon>Phaeosphaeriaceae</taxon>
        <taxon>Parastagonospora</taxon>
    </lineage>
</organism>
<sequence length="406" mass="45062">MFSQNSFLPSGAMFDQGFAFNSSLDMSPHPMPEPAGSWHMNNRLAYAGSSSYGFPSTGSTKYRDAHAWCPMRSTEVVPRGFSMNGSDSETNSSYSPKSFVSETQSETMPFTPEPASEITNWSSYGSQTRPAIKASSPESPVVVTEEDAANFSGPSRYAMGDIVHSPTSAEITHCLNGLPTVGNDTRRLYDSEYAYSQASSPGLSPWYAEGESGMAMPFRPRNPPITSAPSSFSTAYQNENANSASRGNPSWAGPQTNFPIQDRAQSHRVVDSHTQRKADDQILLEGKKDGLTYKEIRKRMYTKCAESTLRGRYRSLTKARQDRVLETCMMPISLLTCAKLDLLRMFVQQDLDRINSNYLNQTLSYDQRLAKVQWKKVADSIHNSGGSYHFGNSTCKRKWQELNPGP</sequence>
<dbReference type="KEGG" id="pno:SNOG_01007"/>
<protein>
    <recommendedName>
        <fullName evidence="3">Myb-like domain-containing protein</fullName>
    </recommendedName>
</protein>
<dbReference type="STRING" id="321614.Q0V4Q7"/>
<dbReference type="Proteomes" id="UP000001055">
    <property type="component" value="Unassembled WGS sequence"/>
</dbReference>
<gene>
    <name evidence="1" type="ORF">SNOG_01007</name>
</gene>
<dbReference type="GeneID" id="5967879"/>
<dbReference type="RefSeq" id="XP_001791668.1">
    <property type="nucleotide sequence ID" value="XM_001791616.1"/>
</dbReference>
<evidence type="ECO:0008006" key="3">
    <source>
        <dbReference type="Google" id="ProtNLM"/>
    </source>
</evidence>
<proteinExistence type="predicted"/>